<name>A0ABD3GND0_9MARC</name>
<organism evidence="2 3">
    <name type="scientific">Riccia sorocarpa</name>
    <dbReference type="NCBI Taxonomy" id="122646"/>
    <lineage>
        <taxon>Eukaryota</taxon>
        <taxon>Viridiplantae</taxon>
        <taxon>Streptophyta</taxon>
        <taxon>Embryophyta</taxon>
        <taxon>Marchantiophyta</taxon>
        <taxon>Marchantiopsida</taxon>
        <taxon>Marchantiidae</taxon>
        <taxon>Marchantiales</taxon>
        <taxon>Ricciaceae</taxon>
        <taxon>Riccia</taxon>
    </lineage>
</organism>
<comment type="caution">
    <text evidence="2">The sequence shown here is derived from an EMBL/GenBank/DDBJ whole genome shotgun (WGS) entry which is preliminary data.</text>
</comment>
<evidence type="ECO:0000313" key="2">
    <source>
        <dbReference type="EMBL" id="KAL3680733.1"/>
    </source>
</evidence>
<gene>
    <name evidence="2" type="ORF">R1sor_023689</name>
</gene>
<evidence type="ECO:0000256" key="1">
    <source>
        <dbReference type="SAM" id="MobiDB-lite"/>
    </source>
</evidence>
<protein>
    <submittedName>
        <fullName evidence="2">Uncharacterized protein</fullName>
    </submittedName>
</protein>
<sequence length="265" mass="30480">MSDLTKFTVADRTLKENSMRQQETSTHTERSGAQPRKKSSIAPPSEMVRPLEQKMFILSLETAPKPQEKWPVSKKASSSQADWERSLRKPRNQVVTPLGETPKAERKRSELLEITERSPMNQVVTPFGETPKPERKRSELLEITERSNRLPQLDHETCQRSLKFLPGQGKENQQTDIASTCSEKVDVMSKLKKLYDNPLYDEVDFIPEGGVYPLHDKLHYPATAEYSMRGNPLYRKWSWIPVSLPRFMPNADHVAYTSLIQVDSR</sequence>
<dbReference type="EMBL" id="JBJQOH010000007">
    <property type="protein sequence ID" value="KAL3680733.1"/>
    <property type="molecule type" value="Genomic_DNA"/>
</dbReference>
<keyword evidence="3" id="KW-1185">Reference proteome</keyword>
<proteinExistence type="predicted"/>
<accession>A0ABD3GND0</accession>
<dbReference type="AlphaFoldDB" id="A0ABD3GND0"/>
<reference evidence="2 3" key="1">
    <citation type="submission" date="2024-09" db="EMBL/GenBank/DDBJ databases">
        <title>Chromosome-scale assembly of Riccia sorocarpa.</title>
        <authorList>
            <person name="Paukszto L."/>
        </authorList>
    </citation>
    <scope>NUCLEOTIDE SEQUENCE [LARGE SCALE GENOMIC DNA]</scope>
    <source>
        <strain evidence="2">LP-2024</strain>
        <tissue evidence="2">Aerial parts of the thallus</tissue>
    </source>
</reference>
<evidence type="ECO:0000313" key="3">
    <source>
        <dbReference type="Proteomes" id="UP001633002"/>
    </source>
</evidence>
<dbReference type="Proteomes" id="UP001633002">
    <property type="component" value="Unassembled WGS sequence"/>
</dbReference>
<feature type="region of interest" description="Disordered" evidence="1">
    <location>
        <begin position="1"/>
        <end position="107"/>
    </location>
</feature>